<dbReference type="HAMAP" id="MF_00113">
    <property type="entry name" value="QueA"/>
    <property type="match status" value="1"/>
</dbReference>
<proteinExistence type="inferred from homology"/>
<dbReference type="InterPro" id="IPR042119">
    <property type="entry name" value="QueA_dom2"/>
</dbReference>
<dbReference type="FunFam" id="3.40.1780.10:FF:000001">
    <property type="entry name" value="S-adenosylmethionine:tRNA ribosyltransferase-isomerase"/>
    <property type="match status" value="1"/>
</dbReference>
<dbReference type="InterPro" id="IPR003699">
    <property type="entry name" value="QueA"/>
</dbReference>
<dbReference type="NCBIfam" id="TIGR00113">
    <property type="entry name" value="queA"/>
    <property type="match status" value="1"/>
</dbReference>
<evidence type="ECO:0000256" key="9">
    <source>
        <dbReference type="ARBA" id="ARBA00061210"/>
    </source>
</evidence>
<evidence type="ECO:0000256" key="3">
    <source>
        <dbReference type="ARBA" id="ARBA00011245"/>
    </source>
</evidence>
<dbReference type="RefSeq" id="WP_151151584.1">
    <property type="nucleotide sequence ID" value="NZ_WAIE01000006.1"/>
</dbReference>
<dbReference type="InterPro" id="IPR042118">
    <property type="entry name" value="QueA_dom1"/>
</dbReference>
<evidence type="ECO:0000256" key="7">
    <source>
        <dbReference type="ARBA" id="ARBA00022785"/>
    </source>
</evidence>
<evidence type="ECO:0000256" key="2">
    <source>
        <dbReference type="ARBA" id="ARBA00004691"/>
    </source>
</evidence>
<comment type="pathway">
    <text evidence="2 13">tRNA modification; tRNA-queuosine biosynthesis.</text>
</comment>
<comment type="catalytic activity">
    <reaction evidence="8 13">
        <text>7-aminomethyl-7-carbaguanosine(34) in tRNA + S-adenosyl-L-methionine = epoxyqueuosine(34) in tRNA + adenine + L-methionine + 2 H(+)</text>
        <dbReference type="Rhea" id="RHEA:32155"/>
        <dbReference type="Rhea" id="RHEA-COMP:10342"/>
        <dbReference type="Rhea" id="RHEA-COMP:18582"/>
        <dbReference type="ChEBI" id="CHEBI:15378"/>
        <dbReference type="ChEBI" id="CHEBI:16708"/>
        <dbReference type="ChEBI" id="CHEBI:57844"/>
        <dbReference type="ChEBI" id="CHEBI:59789"/>
        <dbReference type="ChEBI" id="CHEBI:82833"/>
        <dbReference type="ChEBI" id="CHEBI:194443"/>
        <dbReference type="EC" id="2.4.99.17"/>
    </reaction>
</comment>
<evidence type="ECO:0000256" key="5">
    <source>
        <dbReference type="ARBA" id="ARBA00022679"/>
    </source>
</evidence>
<dbReference type="Pfam" id="PF02547">
    <property type="entry name" value="Queuosine_synth"/>
    <property type="match status" value="1"/>
</dbReference>
<dbReference type="NCBIfam" id="NF001140">
    <property type="entry name" value="PRK00147.1"/>
    <property type="match status" value="1"/>
</dbReference>
<evidence type="ECO:0000313" key="14">
    <source>
        <dbReference type="EMBL" id="KAB1440840.1"/>
    </source>
</evidence>
<keyword evidence="7 13" id="KW-0671">Queuosine biosynthesis</keyword>
<comment type="caution">
    <text evidence="14">The sequence shown here is derived from an EMBL/GenBank/DDBJ whole genome shotgun (WGS) entry which is preliminary data.</text>
</comment>
<evidence type="ECO:0000256" key="13">
    <source>
        <dbReference type="HAMAP-Rule" id="MF_00113"/>
    </source>
</evidence>
<comment type="subcellular location">
    <subcellularLocation>
        <location evidence="1 13">Cytoplasm</location>
    </subcellularLocation>
</comment>
<name>A0A6N6N1V7_9BACT</name>
<accession>A0A6N6N1V7</accession>
<keyword evidence="4 13" id="KW-0963">Cytoplasm</keyword>
<dbReference type="AlphaFoldDB" id="A0A6N6N1V7"/>
<dbReference type="PANTHER" id="PTHR30307">
    <property type="entry name" value="S-ADENOSYLMETHIONINE:TRNA RIBOSYLTRANSFERASE-ISOMERASE"/>
    <property type="match status" value="1"/>
</dbReference>
<comment type="subunit">
    <text evidence="3 13">Monomer.</text>
</comment>
<keyword evidence="14" id="KW-0328">Glycosyltransferase</keyword>
<reference evidence="14 15" key="1">
    <citation type="journal article" date="2017" name="Int. J. Syst. Evol. Microbiol.">
        <title>Desulfovibrio senegalensis sp. nov., a mesophilic sulfate reducer isolated from marine sediment.</title>
        <authorList>
            <person name="Thioye A."/>
            <person name="Gam Z.B.A."/>
            <person name="Mbengue M."/>
            <person name="Cayol J.L."/>
            <person name="Joseph-Bartoli M."/>
            <person name="Toure-Kane C."/>
            <person name="Labat M."/>
        </authorList>
    </citation>
    <scope>NUCLEOTIDE SEQUENCE [LARGE SCALE GENOMIC DNA]</scope>
    <source>
        <strain evidence="14 15">DSM 101509</strain>
    </source>
</reference>
<sequence length="366" mass="40710">MHKPSSSAVPADFRLHSYSYALPEENIAQQPADKRDGSRLLVLDREQDSIDFKQFSDVVDALPENALLVANNSKVIPARMFGTKPTGGRIEFLLLTPLPLIAATESNGWNEARVEGLLRSSKPPRQGAEITILDGLRVIPEQRGEFGKWVVTLRWQGQLVDLVRSIGHLPLPPYIHRPDTEDDAKRYQTVYAREEKAGSVAAPTAGLHFTPEIRERLGQKGISWAEVTLYVGYGTFSPVRCADIRDHAMHKEYIEVPEATAEAIQEAKAQGRPVVAVGTTSARTLEGMFAQRENIEPFAGETDIFIYPGYEFRVVDALLTNFHLPESSLIIMVSALAGRERILEAYSAALDNGFRFFSYGDSMLIR</sequence>
<evidence type="ECO:0000256" key="11">
    <source>
        <dbReference type="ARBA" id="ARBA00069325"/>
    </source>
</evidence>
<keyword evidence="6 13" id="KW-0949">S-adenosyl-L-methionine</keyword>
<dbReference type="GO" id="GO:0005737">
    <property type="term" value="C:cytoplasm"/>
    <property type="evidence" value="ECO:0007669"/>
    <property type="project" value="UniProtKB-SubCell"/>
</dbReference>
<dbReference type="InterPro" id="IPR036100">
    <property type="entry name" value="QueA_sf"/>
</dbReference>
<keyword evidence="15" id="KW-1185">Reference proteome</keyword>
<gene>
    <name evidence="13 14" type="primary">queA</name>
    <name evidence="14" type="ORF">F8A88_12885</name>
</gene>
<dbReference type="EC" id="2.4.99.17" evidence="10 13"/>
<organism evidence="14 15">
    <name type="scientific">Pseudodesulfovibrio senegalensis</name>
    <dbReference type="NCBI Taxonomy" id="1721087"/>
    <lineage>
        <taxon>Bacteria</taxon>
        <taxon>Pseudomonadati</taxon>
        <taxon>Thermodesulfobacteriota</taxon>
        <taxon>Desulfovibrionia</taxon>
        <taxon>Desulfovibrionales</taxon>
        <taxon>Desulfovibrionaceae</taxon>
    </lineage>
</organism>
<keyword evidence="14" id="KW-0413">Isomerase</keyword>
<evidence type="ECO:0000256" key="12">
    <source>
        <dbReference type="ARBA" id="ARBA00076160"/>
    </source>
</evidence>
<dbReference type="Proteomes" id="UP000438699">
    <property type="component" value="Unassembled WGS sequence"/>
</dbReference>
<dbReference type="SUPFAM" id="SSF111337">
    <property type="entry name" value="QueA-like"/>
    <property type="match status" value="1"/>
</dbReference>
<comment type="similarity">
    <text evidence="9 13">Belongs to the QueA family.</text>
</comment>
<dbReference type="UniPathway" id="UPA00392"/>
<evidence type="ECO:0000256" key="1">
    <source>
        <dbReference type="ARBA" id="ARBA00004496"/>
    </source>
</evidence>
<dbReference type="EMBL" id="WAIE01000006">
    <property type="protein sequence ID" value="KAB1440840.1"/>
    <property type="molecule type" value="Genomic_DNA"/>
</dbReference>
<dbReference type="PANTHER" id="PTHR30307:SF0">
    <property type="entry name" value="S-ADENOSYLMETHIONINE:TRNA RIBOSYLTRANSFERASE-ISOMERASE"/>
    <property type="match status" value="1"/>
</dbReference>
<evidence type="ECO:0000313" key="15">
    <source>
        <dbReference type="Proteomes" id="UP000438699"/>
    </source>
</evidence>
<evidence type="ECO:0000256" key="10">
    <source>
        <dbReference type="ARBA" id="ARBA00066503"/>
    </source>
</evidence>
<protein>
    <recommendedName>
        <fullName evidence="11 13">S-adenosylmethionine:tRNA ribosyltransferase-isomerase</fullName>
        <ecNumber evidence="10 13">2.4.99.17</ecNumber>
    </recommendedName>
    <alternativeName>
        <fullName evidence="12 13">Queuosine biosynthesis protein QueA</fullName>
    </alternativeName>
</protein>
<keyword evidence="5 13" id="KW-0808">Transferase</keyword>
<dbReference type="GO" id="GO:0008616">
    <property type="term" value="P:tRNA queuosine(34) biosynthetic process"/>
    <property type="evidence" value="ECO:0007669"/>
    <property type="project" value="UniProtKB-UniRule"/>
</dbReference>
<dbReference type="GO" id="GO:0051075">
    <property type="term" value="F:S-adenosylmethionine:tRNA ribosyltransferase-isomerase activity"/>
    <property type="evidence" value="ECO:0007669"/>
    <property type="project" value="UniProtKB-EC"/>
</dbReference>
<evidence type="ECO:0000256" key="4">
    <source>
        <dbReference type="ARBA" id="ARBA00022490"/>
    </source>
</evidence>
<comment type="function">
    <text evidence="13">Transfers and isomerizes the ribose moiety from AdoMet to the 7-aminomethyl group of 7-deazaguanine (preQ1-tRNA) to give epoxyqueuosine (oQ-tRNA).</text>
</comment>
<evidence type="ECO:0000256" key="6">
    <source>
        <dbReference type="ARBA" id="ARBA00022691"/>
    </source>
</evidence>
<dbReference type="Gene3D" id="2.40.10.240">
    <property type="entry name" value="QueA-like"/>
    <property type="match status" value="1"/>
</dbReference>
<evidence type="ECO:0000256" key="8">
    <source>
        <dbReference type="ARBA" id="ARBA00052751"/>
    </source>
</evidence>
<dbReference type="OrthoDB" id="9805933at2"/>
<dbReference type="Gene3D" id="3.40.1780.10">
    <property type="entry name" value="QueA-like"/>
    <property type="match status" value="1"/>
</dbReference>